<dbReference type="Proteomes" id="UP000036987">
    <property type="component" value="Unassembled WGS sequence"/>
</dbReference>
<feature type="domain" description="CUE" evidence="2">
    <location>
        <begin position="52"/>
        <end position="95"/>
    </location>
</feature>
<keyword evidence="4" id="KW-1185">Reference proteome</keyword>
<dbReference type="SUPFAM" id="SSF46934">
    <property type="entry name" value="UBA-like"/>
    <property type="match status" value="1"/>
</dbReference>
<dbReference type="OMA" id="HERQKEC"/>
<reference evidence="4" key="1">
    <citation type="journal article" date="2016" name="Nature">
        <title>The genome of the seagrass Zostera marina reveals angiosperm adaptation to the sea.</title>
        <authorList>
            <person name="Olsen J.L."/>
            <person name="Rouze P."/>
            <person name="Verhelst B."/>
            <person name="Lin Y.-C."/>
            <person name="Bayer T."/>
            <person name="Collen J."/>
            <person name="Dattolo E."/>
            <person name="De Paoli E."/>
            <person name="Dittami S."/>
            <person name="Maumus F."/>
            <person name="Michel G."/>
            <person name="Kersting A."/>
            <person name="Lauritano C."/>
            <person name="Lohaus R."/>
            <person name="Toepel M."/>
            <person name="Tonon T."/>
            <person name="Vanneste K."/>
            <person name="Amirebrahimi M."/>
            <person name="Brakel J."/>
            <person name="Bostroem C."/>
            <person name="Chovatia M."/>
            <person name="Grimwood J."/>
            <person name="Jenkins J.W."/>
            <person name="Jueterbock A."/>
            <person name="Mraz A."/>
            <person name="Stam W.T."/>
            <person name="Tice H."/>
            <person name="Bornberg-Bauer E."/>
            <person name="Green P.J."/>
            <person name="Pearson G.A."/>
            <person name="Procaccini G."/>
            <person name="Duarte C.M."/>
            <person name="Schmutz J."/>
            <person name="Reusch T.B.H."/>
            <person name="Van de Peer Y."/>
        </authorList>
    </citation>
    <scope>NUCLEOTIDE SEQUENCE [LARGE SCALE GENOMIC DNA]</scope>
    <source>
        <strain evidence="4">cv. Finnish</strain>
    </source>
</reference>
<protein>
    <submittedName>
        <fullName evidence="3">Ubiquitin system component Cue protein</fullName>
    </submittedName>
</protein>
<evidence type="ECO:0000256" key="1">
    <source>
        <dbReference type="SAM" id="Coils"/>
    </source>
</evidence>
<dbReference type="STRING" id="29655.A0A0K9PHZ2"/>
<organism evidence="3 4">
    <name type="scientific">Zostera marina</name>
    <name type="common">Eelgrass</name>
    <dbReference type="NCBI Taxonomy" id="29655"/>
    <lineage>
        <taxon>Eukaryota</taxon>
        <taxon>Viridiplantae</taxon>
        <taxon>Streptophyta</taxon>
        <taxon>Embryophyta</taxon>
        <taxon>Tracheophyta</taxon>
        <taxon>Spermatophyta</taxon>
        <taxon>Magnoliopsida</taxon>
        <taxon>Liliopsida</taxon>
        <taxon>Zosteraceae</taxon>
        <taxon>Zostera</taxon>
    </lineage>
</organism>
<dbReference type="InterPro" id="IPR003892">
    <property type="entry name" value="CUE"/>
</dbReference>
<dbReference type="OrthoDB" id="440455at2759"/>
<dbReference type="PANTHER" id="PTHR31245:SF1">
    <property type="entry name" value="UBIQUITIN SYSTEM COMPONENT CUE PROTEIN"/>
    <property type="match status" value="1"/>
</dbReference>
<evidence type="ECO:0000259" key="2">
    <source>
        <dbReference type="PROSITE" id="PS51140"/>
    </source>
</evidence>
<accession>A0A0K9PHZ2</accession>
<feature type="coiled-coil region" evidence="1">
    <location>
        <begin position="181"/>
        <end position="239"/>
    </location>
</feature>
<dbReference type="GO" id="GO:0043130">
    <property type="term" value="F:ubiquitin binding"/>
    <property type="evidence" value="ECO:0007669"/>
    <property type="project" value="InterPro"/>
</dbReference>
<dbReference type="AlphaFoldDB" id="A0A0K9PHZ2"/>
<keyword evidence="1" id="KW-0175">Coiled coil</keyword>
<dbReference type="CDD" id="cd14279">
    <property type="entry name" value="CUE"/>
    <property type="match status" value="1"/>
</dbReference>
<dbReference type="PROSITE" id="PS51140">
    <property type="entry name" value="CUE"/>
    <property type="match status" value="1"/>
</dbReference>
<gene>
    <name evidence="3" type="ORF">ZOSMA_237G00320</name>
</gene>
<dbReference type="EMBL" id="LFYR01000834">
    <property type="protein sequence ID" value="KMZ68571.1"/>
    <property type="molecule type" value="Genomic_DNA"/>
</dbReference>
<evidence type="ECO:0000313" key="4">
    <source>
        <dbReference type="Proteomes" id="UP000036987"/>
    </source>
</evidence>
<sequence length="272" mass="30967">MSAVVCGKRSSSYFEELQYHHNSQSSLSLPPSSTKRIRCSPSRFTSPPRIPDTATFLGLLRKEFPDMDHEILEKALNESNNDLDMAIKSLKELYIESRDANLASLLGKPDESMNSNIQPVQESVDSFTSMEKLPTEGSEWVNVLVNEMTHASNMDDAKTRASKVLELLEKNISERANADAIQRFQEENLMLKGQVEGLIQNNNILKRAVAIQHERQKEYDEKNQEIPHLKQTILQYQERIRTLEITNYGLTLHLQQAQQGGSIPGRFHPDVF</sequence>
<comment type="caution">
    <text evidence="3">The sequence shown here is derived from an EMBL/GenBank/DDBJ whole genome shotgun (WGS) entry which is preliminary data.</text>
</comment>
<dbReference type="PANTHER" id="PTHR31245">
    <property type="entry name" value="UBIQUITIN SYSTEM COMPONENT CUE PROTEIN"/>
    <property type="match status" value="1"/>
</dbReference>
<name>A0A0K9PHZ2_ZOSMR</name>
<proteinExistence type="predicted"/>
<dbReference type="InterPro" id="IPR009060">
    <property type="entry name" value="UBA-like_sf"/>
</dbReference>
<evidence type="ECO:0000313" key="3">
    <source>
        <dbReference type="EMBL" id="KMZ68571.1"/>
    </source>
</evidence>